<gene>
    <name evidence="2" type="ORF">G436_1525</name>
</gene>
<evidence type="ECO:0000313" key="3">
    <source>
        <dbReference type="Proteomes" id="UP000056502"/>
    </source>
</evidence>
<reference evidence="2 3" key="1">
    <citation type="journal article" date="2015" name="Genome Announc.">
        <title>Whole-Genome Sequence of Leptospira interrogans Serovar Hardjo Subtype Hardjoprajitno Strain Norma, Isolated from Cattle in a Leptospirosis Outbreak in Brazil.</title>
        <authorList>
            <person name="Cosate M.R."/>
            <person name="Soares S.C."/>
            <person name="Mendes T.A."/>
            <person name="Raittz R.T."/>
            <person name="Moreira E.C."/>
            <person name="Leite R."/>
            <person name="Fernandes G.R."/>
            <person name="Haddad J.P."/>
            <person name="Ortega J.M."/>
        </authorList>
    </citation>
    <scope>NUCLEOTIDE SEQUENCE [LARGE SCALE GENOMIC DNA]</scope>
    <source>
        <strain evidence="2 3">Norma</strain>
    </source>
</reference>
<feature type="transmembrane region" description="Helical" evidence="1">
    <location>
        <begin position="7"/>
        <end position="24"/>
    </location>
</feature>
<name>A0A0M4MSV6_LEPIR</name>
<proteinExistence type="predicted"/>
<evidence type="ECO:0000313" key="2">
    <source>
        <dbReference type="EMBL" id="ALE38720.1"/>
    </source>
</evidence>
<protein>
    <submittedName>
        <fullName evidence="2">Uncharacterized protein</fullName>
    </submittedName>
</protein>
<keyword evidence="1" id="KW-0472">Membrane</keyword>
<dbReference type="Proteomes" id="UP000056502">
    <property type="component" value="Chromosome I"/>
</dbReference>
<keyword evidence="1" id="KW-0812">Transmembrane</keyword>
<evidence type="ECO:0000256" key="1">
    <source>
        <dbReference type="SAM" id="Phobius"/>
    </source>
</evidence>
<sequence>MNSSFCFMKWLFEAVLLIAAMKFFNNSTIKIHCVFYSKL</sequence>
<accession>A0A0M4MSV6</accession>
<organism evidence="2">
    <name type="scientific">Leptospira interrogans serovar Hardjo str. Norma</name>
    <dbReference type="NCBI Taxonomy" id="1279460"/>
    <lineage>
        <taxon>Bacteria</taxon>
        <taxon>Pseudomonadati</taxon>
        <taxon>Spirochaetota</taxon>
        <taxon>Spirochaetia</taxon>
        <taxon>Leptospirales</taxon>
        <taxon>Leptospiraceae</taxon>
        <taxon>Leptospira</taxon>
    </lineage>
</organism>
<dbReference type="AlphaFoldDB" id="A0A0M4MSV6"/>
<dbReference type="PATRIC" id="fig|1279460.3.peg.1537"/>
<dbReference type="EMBL" id="CP012603">
    <property type="protein sequence ID" value="ALE38720.1"/>
    <property type="molecule type" value="Genomic_DNA"/>
</dbReference>
<keyword evidence="1" id="KW-1133">Transmembrane helix</keyword>